<evidence type="ECO:0000313" key="6">
    <source>
        <dbReference type="EMBL" id="KAJ7354145.1"/>
    </source>
</evidence>
<keyword evidence="7" id="KW-1185">Reference proteome</keyword>
<dbReference type="SUPFAM" id="SSF46785">
    <property type="entry name" value="Winged helix' DNA-binding domain"/>
    <property type="match status" value="1"/>
</dbReference>
<dbReference type="PANTHER" id="PTHR43712">
    <property type="entry name" value="PUTATIVE (AFU_ORTHOLOGUE AFUA_4G14580)-RELATED"/>
    <property type="match status" value="1"/>
</dbReference>
<feature type="domain" description="O-methyltransferase C-terminal" evidence="4">
    <location>
        <begin position="268"/>
        <end position="383"/>
    </location>
</feature>
<proteinExistence type="predicted"/>
<keyword evidence="2" id="KW-0808">Transferase</keyword>
<dbReference type="EMBL" id="JARIHO010000010">
    <property type="protein sequence ID" value="KAJ7354145.1"/>
    <property type="molecule type" value="Genomic_DNA"/>
</dbReference>
<feature type="domain" description="O-methyltransferase dimerisation" evidence="5">
    <location>
        <begin position="84"/>
        <end position="160"/>
    </location>
</feature>
<dbReference type="GO" id="GO:0008171">
    <property type="term" value="F:O-methyltransferase activity"/>
    <property type="evidence" value="ECO:0007669"/>
    <property type="project" value="InterPro"/>
</dbReference>
<accession>A0AAD7ABA8</accession>
<dbReference type="SUPFAM" id="SSF53335">
    <property type="entry name" value="S-adenosyl-L-methionine-dependent methyltransferases"/>
    <property type="match status" value="1"/>
</dbReference>
<evidence type="ECO:0000259" key="5">
    <source>
        <dbReference type="Pfam" id="PF08100"/>
    </source>
</evidence>
<dbReference type="InterPro" id="IPR036388">
    <property type="entry name" value="WH-like_DNA-bd_sf"/>
</dbReference>
<evidence type="ECO:0000259" key="4">
    <source>
        <dbReference type="Pfam" id="PF00891"/>
    </source>
</evidence>
<dbReference type="PROSITE" id="PS51683">
    <property type="entry name" value="SAM_OMT_II"/>
    <property type="match status" value="1"/>
</dbReference>
<evidence type="ECO:0000256" key="3">
    <source>
        <dbReference type="ARBA" id="ARBA00022691"/>
    </source>
</evidence>
<sequence>MQSISALRRYSDIISTAVDDIERAYTSSGIALPSLDDSGPFDENDPAEVLRQNAAVSAAAKNIIAAAAHISATVSDPRWVAVNMAKSYHLSSCLRAASELDVVEILREAGPKGANASDIATLSGVDEGLMARILRLLATHHVFREVSPGVFTNNRISSTLDKGKSVSVLPATYVLYACSSLLVGSSGTAAMAEHTADIACKGAAYLVESMSKPNPRLKLPFNVAFATEKPFFTWMQEPQNRYPVTRQVQVLTWRHDAGFDWNQLPAGGRIVDVGGGIGHVSLTIAKKYPHLRIVNQDLGQAIELSKAHWAETFVEHLDKQMVEFQVHDFLAPQPVKDAAVFFLRFILHNWADEQAAVILRHLRAAALPTTRLVIAENILPFAARVDSEDSNLGEEEEDRIPGAARPVAEVPLLPNWGTASANLYFLDLSMHILVGGVERTIDGFRGLLAKGGWRLVEVRHAAGLPLSHLVAAP</sequence>
<dbReference type="InterPro" id="IPR029063">
    <property type="entry name" value="SAM-dependent_MTases_sf"/>
</dbReference>
<gene>
    <name evidence="6" type="ORF">DFH08DRAFT_984426</name>
</gene>
<keyword evidence="3" id="KW-0949">S-adenosyl-L-methionine</keyword>
<dbReference type="AlphaFoldDB" id="A0AAD7ABA8"/>
<evidence type="ECO:0000256" key="2">
    <source>
        <dbReference type="ARBA" id="ARBA00022679"/>
    </source>
</evidence>
<dbReference type="Gene3D" id="1.10.10.10">
    <property type="entry name" value="Winged helix-like DNA-binding domain superfamily/Winged helix DNA-binding domain"/>
    <property type="match status" value="1"/>
</dbReference>
<dbReference type="InterPro" id="IPR036390">
    <property type="entry name" value="WH_DNA-bd_sf"/>
</dbReference>
<dbReference type="Proteomes" id="UP001218218">
    <property type="component" value="Unassembled WGS sequence"/>
</dbReference>
<dbReference type="Pfam" id="PF08100">
    <property type="entry name" value="Dimerisation"/>
    <property type="match status" value="1"/>
</dbReference>
<dbReference type="InterPro" id="IPR012967">
    <property type="entry name" value="COMT_dimerisation"/>
</dbReference>
<dbReference type="InterPro" id="IPR016461">
    <property type="entry name" value="COMT-like"/>
</dbReference>
<feature type="non-terminal residue" evidence="6">
    <location>
        <position position="1"/>
    </location>
</feature>
<dbReference type="PANTHER" id="PTHR43712:SF2">
    <property type="entry name" value="O-METHYLTRANSFERASE CICE"/>
    <property type="match status" value="1"/>
</dbReference>
<dbReference type="Gene3D" id="3.40.50.150">
    <property type="entry name" value="Vaccinia Virus protein VP39"/>
    <property type="match status" value="1"/>
</dbReference>
<dbReference type="GO" id="GO:0046983">
    <property type="term" value="F:protein dimerization activity"/>
    <property type="evidence" value="ECO:0007669"/>
    <property type="project" value="InterPro"/>
</dbReference>
<name>A0AAD7ABA8_9AGAR</name>
<evidence type="ECO:0000313" key="7">
    <source>
        <dbReference type="Proteomes" id="UP001218218"/>
    </source>
</evidence>
<dbReference type="Pfam" id="PF00891">
    <property type="entry name" value="Methyltransf_2"/>
    <property type="match status" value="1"/>
</dbReference>
<dbReference type="InterPro" id="IPR001077">
    <property type="entry name" value="COMT_C"/>
</dbReference>
<dbReference type="GO" id="GO:0032259">
    <property type="term" value="P:methylation"/>
    <property type="evidence" value="ECO:0007669"/>
    <property type="project" value="UniProtKB-KW"/>
</dbReference>
<reference evidence="6" key="1">
    <citation type="submission" date="2023-03" db="EMBL/GenBank/DDBJ databases">
        <title>Massive genome expansion in bonnet fungi (Mycena s.s.) driven by repeated elements and novel gene families across ecological guilds.</title>
        <authorList>
            <consortium name="Lawrence Berkeley National Laboratory"/>
            <person name="Harder C.B."/>
            <person name="Miyauchi S."/>
            <person name="Viragh M."/>
            <person name="Kuo A."/>
            <person name="Thoen E."/>
            <person name="Andreopoulos B."/>
            <person name="Lu D."/>
            <person name="Skrede I."/>
            <person name="Drula E."/>
            <person name="Henrissat B."/>
            <person name="Morin E."/>
            <person name="Kohler A."/>
            <person name="Barry K."/>
            <person name="LaButti K."/>
            <person name="Morin E."/>
            <person name="Salamov A."/>
            <person name="Lipzen A."/>
            <person name="Mereny Z."/>
            <person name="Hegedus B."/>
            <person name="Baldrian P."/>
            <person name="Stursova M."/>
            <person name="Weitz H."/>
            <person name="Taylor A."/>
            <person name="Grigoriev I.V."/>
            <person name="Nagy L.G."/>
            <person name="Martin F."/>
            <person name="Kauserud H."/>
        </authorList>
    </citation>
    <scope>NUCLEOTIDE SEQUENCE</scope>
    <source>
        <strain evidence="6">CBHHK002</strain>
    </source>
</reference>
<comment type="caution">
    <text evidence="6">The sequence shown here is derived from an EMBL/GenBank/DDBJ whole genome shotgun (WGS) entry which is preliminary data.</text>
</comment>
<keyword evidence="1" id="KW-0489">Methyltransferase</keyword>
<organism evidence="6 7">
    <name type="scientific">Mycena albidolilacea</name>
    <dbReference type="NCBI Taxonomy" id="1033008"/>
    <lineage>
        <taxon>Eukaryota</taxon>
        <taxon>Fungi</taxon>
        <taxon>Dikarya</taxon>
        <taxon>Basidiomycota</taxon>
        <taxon>Agaricomycotina</taxon>
        <taxon>Agaricomycetes</taxon>
        <taxon>Agaricomycetidae</taxon>
        <taxon>Agaricales</taxon>
        <taxon>Marasmiineae</taxon>
        <taxon>Mycenaceae</taxon>
        <taxon>Mycena</taxon>
    </lineage>
</organism>
<protein>
    <submittedName>
        <fullName evidence="6">O-methyltransferase</fullName>
    </submittedName>
</protein>
<evidence type="ECO:0000256" key="1">
    <source>
        <dbReference type="ARBA" id="ARBA00022603"/>
    </source>
</evidence>